<organism evidence="2 4">
    <name type="scientific">Trichuris muris</name>
    <name type="common">Mouse whipworm</name>
    <dbReference type="NCBI Taxonomy" id="70415"/>
    <lineage>
        <taxon>Eukaryota</taxon>
        <taxon>Metazoa</taxon>
        <taxon>Ecdysozoa</taxon>
        <taxon>Nematoda</taxon>
        <taxon>Enoplea</taxon>
        <taxon>Dorylaimia</taxon>
        <taxon>Trichinellida</taxon>
        <taxon>Trichuridae</taxon>
        <taxon>Trichuris</taxon>
    </lineage>
</organism>
<dbReference type="PANTHER" id="PTHR35573">
    <property type="entry name" value="PROTEIN CBG22129"/>
    <property type="match status" value="1"/>
</dbReference>
<evidence type="ECO:0000313" key="4">
    <source>
        <dbReference type="WBParaSite" id="TMUE_0000001770.1"/>
    </source>
</evidence>
<feature type="chain" id="PRO_5044624255" evidence="1">
    <location>
        <begin position="18"/>
        <end position="177"/>
    </location>
</feature>
<dbReference type="WBParaSite" id="TMUE_3000012703.1">
    <property type="protein sequence ID" value="TMUE_3000012703.1"/>
    <property type="gene ID" value="WBGene00292504"/>
</dbReference>
<evidence type="ECO:0000313" key="2">
    <source>
        <dbReference type="Proteomes" id="UP000046395"/>
    </source>
</evidence>
<protein>
    <submittedName>
        <fullName evidence="3 4">MD-2-related lipid-recognition domain-containing protein</fullName>
    </submittedName>
</protein>
<dbReference type="WBParaSite" id="TMUE_0000001769.1">
    <property type="protein sequence ID" value="TMUE_0000001769.1"/>
    <property type="gene ID" value="WBGene00297644"/>
</dbReference>
<reference evidence="2" key="2">
    <citation type="submission" date="2014-03" db="EMBL/GenBank/DDBJ databases">
        <title>The whipworm genome and dual-species transcriptomics of an intimate host-pathogen interaction.</title>
        <authorList>
            <person name="Foth B.J."/>
            <person name="Tsai I.J."/>
            <person name="Reid A.J."/>
            <person name="Bancroft A.J."/>
            <person name="Nichol S."/>
            <person name="Tracey A."/>
            <person name="Holroyd N."/>
            <person name="Cotton J.A."/>
            <person name="Stanley E.J."/>
            <person name="Zarowiecki M."/>
            <person name="Liu J.Z."/>
            <person name="Huckvale T."/>
            <person name="Cooper P.J."/>
            <person name="Grencis R.K."/>
            <person name="Berriman M."/>
        </authorList>
    </citation>
    <scope>NUCLEOTIDE SEQUENCE [LARGE SCALE GENOMIC DNA]</scope>
    <source>
        <strain evidence="2">Edinburgh</strain>
    </source>
</reference>
<name>A0A5S6Q3F5_TRIMR</name>
<feature type="signal peptide" evidence="1">
    <location>
        <begin position="1"/>
        <end position="17"/>
    </location>
</feature>
<reference evidence="2" key="1">
    <citation type="submission" date="2013-11" db="EMBL/GenBank/DDBJ databases">
        <authorList>
            <person name="Aslett M."/>
        </authorList>
    </citation>
    <scope>NUCLEOTIDE SEQUENCE [LARGE SCALE GENOMIC DNA]</scope>
    <source>
        <strain evidence="2">Edinburgh</strain>
    </source>
</reference>
<proteinExistence type="predicted"/>
<accession>A0A5S6Q3F5</accession>
<dbReference type="WBParaSite" id="TMUE_0000001770.1">
    <property type="protein sequence ID" value="TMUE_0000001770.1"/>
    <property type="gene ID" value="WBGene00297645"/>
</dbReference>
<dbReference type="AlphaFoldDB" id="A0A5S6Q3F5"/>
<dbReference type="Proteomes" id="UP000046395">
    <property type="component" value="Unassembled WGS sequence"/>
</dbReference>
<keyword evidence="1" id="KW-0732">Signal</keyword>
<sequence>MLLRILAAALCLSLVQPRCSDPDGTELKLFFSECHKDKTHSLNITNVVILNEHGEDNYPINMKKLMNLKVESTNKGSTLNSIIADIELQYYGSILWGACGWHNVPTFGLLHGIKECYNCPLKPGENVLELRYDFSPYASLIRTLAGGGVYAMDIALRDGENTSNEVGCLRIESKISN</sequence>
<reference evidence="3 4" key="3">
    <citation type="submission" date="2019-12" db="UniProtKB">
        <authorList>
            <consortium name="WormBaseParasite"/>
        </authorList>
    </citation>
    <scope>IDENTIFICATION</scope>
</reference>
<evidence type="ECO:0000313" key="3">
    <source>
        <dbReference type="WBParaSite" id="TMUE_0000001769.1"/>
    </source>
</evidence>
<evidence type="ECO:0000256" key="1">
    <source>
        <dbReference type="SAM" id="SignalP"/>
    </source>
</evidence>
<keyword evidence="2" id="KW-1185">Reference proteome</keyword>